<comment type="caution">
    <text evidence="1">The sequence shown here is derived from an EMBL/GenBank/DDBJ whole genome shotgun (WGS) entry which is preliminary data.</text>
</comment>
<keyword evidence="2" id="KW-1185">Reference proteome</keyword>
<protein>
    <submittedName>
        <fullName evidence="1">Uncharacterized protein</fullName>
    </submittedName>
</protein>
<dbReference type="AlphaFoldDB" id="A0A4C1ZSN4"/>
<dbReference type="Proteomes" id="UP000299102">
    <property type="component" value="Unassembled WGS sequence"/>
</dbReference>
<dbReference type="EMBL" id="BGZK01002017">
    <property type="protein sequence ID" value="GBP89667.1"/>
    <property type="molecule type" value="Genomic_DNA"/>
</dbReference>
<proteinExistence type="predicted"/>
<evidence type="ECO:0000313" key="1">
    <source>
        <dbReference type="EMBL" id="GBP89667.1"/>
    </source>
</evidence>
<name>A0A4C1ZSN4_EUMVA</name>
<organism evidence="1 2">
    <name type="scientific">Eumeta variegata</name>
    <name type="common">Bagworm moth</name>
    <name type="synonym">Eumeta japonica</name>
    <dbReference type="NCBI Taxonomy" id="151549"/>
    <lineage>
        <taxon>Eukaryota</taxon>
        <taxon>Metazoa</taxon>
        <taxon>Ecdysozoa</taxon>
        <taxon>Arthropoda</taxon>
        <taxon>Hexapoda</taxon>
        <taxon>Insecta</taxon>
        <taxon>Pterygota</taxon>
        <taxon>Neoptera</taxon>
        <taxon>Endopterygota</taxon>
        <taxon>Lepidoptera</taxon>
        <taxon>Glossata</taxon>
        <taxon>Ditrysia</taxon>
        <taxon>Tineoidea</taxon>
        <taxon>Psychidae</taxon>
        <taxon>Oiketicinae</taxon>
        <taxon>Eumeta</taxon>
    </lineage>
</organism>
<sequence length="105" mass="11662">MTSTLPNTLTSSYERPFSTAVILVSRVISVAAEKIRCRNCCTFCIGFHKLSLNTPNNKNLKGLSLAIEEATEWGQGRSSVLEKYCLSDPLLEYRNVLDIHHSGTT</sequence>
<reference evidence="1 2" key="1">
    <citation type="journal article" date="2019" name="Commun. Biol.">
        <title>The bagworm genome reveals a unique fibroin gene that provides high tensile strength.</title>
        <authorList>
            <person name="Kono N."/>
            <person name="Nakamura H."/>
            <person name="Ohtoshi R."/>
            <person name="Tomita M."/>
            <person name="Numata K."/>
            <person name="Arakawa K."/>
        </authorList>
    </citation>
    <scope>NUCLEOTIDE SEQUENCE [LARGE SCALE GENOMIC DNA]</scope>
</reference>
<evidence type="ECO:0000313" key="2">
    <source>
        <dbReference type="Proteomes" id="UP000299102"/>
    </source>
</evidence>
<accession>A0A4C1ZSN4</accession>
<gene>
    <name evidence="1" type="ORF">EVAR_66999_1</name>
</gene>